<dbReference type="Proteomes" id="UP001642409">
    <property type="component" value="Unassembled WGS sequence"/>
</dbReference>
<gene>
    <name evidence="1" type="ORF">HINF_LOCUS15546</name>
</gene>
<keyword evidence="2" id="KW-1185">Reference proteome</keyword>
<protein>
    <submittedName>
        <fullName evidence="1">Hypothetical_protein</fullName>
    </submittedName>
</protein>
<dbReference type="EMBL" id="CAXDID020000037">
    <property type="protein sequence ID" value="CAL5998047.1"/>
    <property type="molecule type" value="Genomic_DNA"/>
</dbReference>
<reference evidence="1 2" key="1">
    <citation type="submission" date="2024-07" db="EMBL/GenBank/DDBJ databases">
        <authorList>
            <person name="Akdeniz Z."/>
        </authorList>
    </citation>
    <scope>NUCLEOTIDE SEQUENCE [LARGE SCALE GENOMIC DNA]</scope>
</reference>
<proteinExistence type="predicted"/>
<name>A0ABP1HMT4_9EUKA</name>
<organism evidence="1 2">
    <name type="scientific">Hexamita inflata</name>
    <dbReference type="NCBI Taxonomy" id="28002"/>
    <lineage>
        <taxon>Eukaryota</taxon>
        <taxon>Metamonada</taxon>
        <taxon>Diplomonadida</taxon>
        <taxon>Hexamitidae</taxon>
        <taxon>Hexamitinae</taxon>
        <taxon>Hexamita</taxon>
    </lineage>
</organism>
<evidence type="ECO:0000313" key="1">
    <source>
        <dbReference type="EMBL" id="CAL5998047.1"/>
    </source>
</evidence>
<comment type="caution">
    <text evidence="1">The sequence shown here is derived from an EMBL/GenBank/DDBJ whole genome shotgun (WGS) entry which is preliminary data.</text>
</comment>
<sequence length="183" mass="21807">MYGKVSQVDQVPSLTNSTRENEQFICHFMWFSDILRYLTNRTELMTNRPNLITNKYQNLYHLIKARTVYKINLLVFYLDSIKITHQFNNSSELILKTSKTFQSKIIASKSIIIIEQSFMLHFYYQVWSGTHLLNQRIKIDQTDELQRLSQIEQSGWQIRLNEISHEQALEINSLFVICTLFYL</sequence>
<evidence type="ECO:0000313" key="2">
    <source>
        <dbReference type="Proteomes" id="UP001642409"/>
    </source>
</evidence>
<accession>A0ABP1HMT4</accession>